<dbReference type="SUPFAM" id="SSF53383">
    <property type="entry name" value="PLP-dependent transferases"/>
    <property type="match status" value="1"/>
</dbReference>
<proteinExistence type="inferred from homology"/>
<dbReference type="InterPro" id="IPR015424">
    <property type="entry name" value="PyrdxlP-dep_Trfase"/>
</dbReference>
<dbReference type="InterPro" id="IPR050103">
    <property type="entry name" value="Class-III_PLP-dep_AT"/>
</dbReference>
<dbReference type="Gene3D" id="3.90.1150.10">
    <property type="entry name" value="Aspartate Aminotransferase, domain 1"/>
    <property type="match status" value="1"/>
</dbReference>
<dbReference type="GO" id="GO:0042802">
    <property type="term" value="F:identical protein binding"/>
    <property type="evidence" value="ECO:0007669"/>
    <property type="project" value="TreeGrafter"/>
</dbReference>
<evidence type="ECO:0000256" key="5">
    <source>
        <dbReference type="ARBA" id="ARBA00022898"/>
    </source>
</evidence>
<evidence type="ECO:0000313" key="8">
    <source>
        <dbReference type="EMBL" id="AEC02969.1"/>
    </source>
</evidence>
<dbReference type="PANTHER" id="PTHR11986">
    <property type="entry name" value="AMINOTRANSFERASE CLASS III"/>
    <property type="match status" value="1"/>
</dbReference>
<dbReference type="InterPro" id="IPR049704">
    <property type="entry name" value="Aminotrans_3_PPA_site"/>
</dbReference>
<dbReference type="eggNOG" id="COG4992">
    <property type="taxonomic scope" value="Bacteria"/>
</dbReference>
<dbReference type="NCBIfam" id="TIGR00707">
    <property type="entry name" value="argD"/>
    <property type="match status" value="1"/>
</dbReference>
<dbReference type="CDD" id="cd00610">
    <property type="entry name" value="OAT_like"/>
    <property type="match status" value="1"/>
</dbReference>
<dbReference type="Gene3D" id="3.40.640.10">
    <property type="entry name" value="Type I PLP-dependent aspartate aminotransferase-like (Major domain)"/>
    <property type="match status" value="1"/>
</dbReference>
<accession>F4GLD7</accession>
<protein>
    <submittedName>
        <fullName evidence="8">Acetylornithine/succinyldiaminopimelate aminotransferase</fullName>
        <ecNumber evidence="8">2.6.1.11</ecNumber>
    </submittedName>
</protein>
<dbReference type="FunFam" id="3.40.640.10:FF:000004">
    <property type="entry name" value="Acetylornithine aminotransferase"/>
    <property type="match status" value="1"/>
</dbReference>
<keyword evidence="9" id="KW-1185">Reference proteome</keyword>
<comment type="pathway">
    <text evidence="6">Amino-acid biosynthesis.</text>
</comment>
<dbReference type="PANTHER" id="PTHR11986:SF79">
    <property type="entry name" value="ACETYLORNITHINE AMINOTRANSFERASE, MITOCHONDRIAL"/>
    <property type="match status" value="1"/>
</dbReference>
<organism evidence="8 9">
    <name type="scientific">Parasphaerochaeta coccoides (strain ATCC BAA-1237 / DSM 17374 / SPN1)</name>
    <name type="common">Sphaerochaeta coccoides</name>
    <dbReference type="NCBI Taxonomy" id="760011"/>
    <lineage>
        <taxon>Bacteria</taxon>
        <taxon>Pseudomonadati</taxon>
        <taxon>Spirochaetota</taxon>
        <taxon>Spirochaetia</taxon>
        <taxon>Spirochaetales</taxon>
        <taxon>Sphaerochaetaceae</taxon>
        <taxon>Parasphaerochaeta</taxon>
    </lineage>
</organism>
<dbReference type="STRING" id="760011.Spico_1771"/>
<dbReference type="InterPro" id="IPR004636">
    <property type="entry name" value="AcOrn/SuccOrn_fam"/>
</dbReference>
<dbReference type="Proteomes" id="UP000007939">
    <property type="component" value="Chromosome"/>
</dbReference>
<dbReference type="KEGG" id="scc:Spico_1771"/>
<dbReference type="Pfam" id="PF00202">
    <property type="entry name" value="Aminotran_3"/>
    <property type="match status" value="1"/>
</dbReference>
<evidence type="ECO:0000256" key="1">
    <source>
        <dbReference type="ARBA" id="ARBA00001933"/>
    </source>
</evidence>
<evidence type="ECO:0000256" key="7">
    <source>
        <dbReference type="RuleBase" id="RU003560"/>
    </source>
</evidence>
<dbReference type="HOGENOM" id="CLU_016922_10_1_12"/>
<name>F4GLD7_PARC1</name>
<dbReference type="InterPro" id="IPR015421">
    <property type="entry name" value="PyrdxlP-dep_Trfase_major"/>
</dbReference>
<comment type="cofactor">
    <cofactor evidence="1">
        <name>pyridoxal 5'-phosphate</name>
        <dbReference type="ChEBI" id="CHEBI:597326"/>
    </cofactor>
</comment>
<sequence length="403" mass="42115">MSTMNTQDIIDRGSGHTIPLYARAPLILCSGSGVTVNDVEGKTYLDFVAGIAVNALGYGDAELSESLKKTIDDGLLHCSNLYWNPHAVEAASLLAGLSGMDEAFFCNSGAEANEAAIKLAHKWGRITKGEACTDIIAMDHSFHGRTCGALSATGQKKYRVAFEPLVPGFSYAMYNDLASVEALITPRTCAIMVEGIQGEGGIIEATDDFLMGLSSLARKHGLLLIMDEVQCGMGRTGDAFSWQKSGVKPDVMTLAKGLGGGVPVGAMVVGGKACGVLTTGDHGSTFGGNLLAMTAACVVLRRFSNPDFLSHVREIGSYLGSSLVALVEDFPSIALAVRGRGLIRGLQVALPPGNVVTACRERGVLIASAGTDVLRFVPPLVVSCGDCDVVVDALREIFGGVIL</sequence>
<comment type="similarity">
    <text evidence="7">Belongs to the class-III pyridoxal-phosphate-dependent aminotransferase family.</text>
</comment>
<evidence type="ECO:0000256" key="6">
    <source>
        <dbReference type="ARBA" id="ARBA00029440"/>
    </source>
</evidence>
<dbReference type="GO" id="GO:0003992">
    <property type="term" value="F:N2-acetyl-L-ornithine:2-oxoglutarate 5-aminotransferase activity"/>
    <property type="evidence" value="ECO:0007669"/>
    <property type="project" value="UniProtKB-EC"/>
</dbReference>
<dbReference type="PROSITE" id="PS00600">
    <property type="entry name" value="AA_TRANSFER_CLASS_3"/>
    <property type="match status" value="1"/>
</dbReference>
<keyword evidence="4 8" id="KW-0808">Transferase</keyword>
<dbReference type="RefSeq" id="WP_013740362.1">
    <property type="nucleotide sequence ID" value="NC_015436.1"/>
</dbReference>
<evidence type="ECO:0000313" key="9">
    <source>
        <dbReference type="Proteomes" id="UP000007939"/>
    </source>
</evidence>
<dbReference type="PIRSF" id="PIRSF000521">
    <property type="entry name" value="Transaminase_4ab_Lys_Orn"/>
    <property type="match status" value="1"/>
</dbReference>
<evidence type="ECO:0000256" key="4">
    <source>
        <dbReference type="ARBA" id="ARBA00022679"/>
    </source>
</evidence>
<dbReference type="AlphaFoldDB" id="F4GLD7"/>
<dbReference type="NCBIfam" id="NF002325">
    <property type="entry name" value="PRK01278.1"/>
    <property type="match status" value="1"/>
</dbReference>
<evidence type="ECO:0000256" key="2">
    <source>
        <dbReference type="ARBA" id="ARBA00022576"/>
    </source>
</evidence>
<dbReference type="InterPro" id="IPR005814">
    <property type="entry name" value="Aminotrans_3"/>
</dbReference>
<dbReference type="GO" id="GO:0030170">
    <property type="term" value="F:pyridoxal phosphate binding"/>
    <property type="evidence" value="ECO:0007669"/>
    <property type="project" value="InterPro"/>
</dbReference>
<keyword evidence="5 7" id="KW-0663">Pyridoxal phosphate</keyword>
<evidence type="ECO:0000256" key="3">
    <source>
        <dbReference type="ARBA" id="ARBA00022605"/>
    </source>
</evidence>
<dbReference type="InterPro" id="IPR015422">
    <property type="entry name" value="PyrdxlP-dep_Trfase_small"/>
</dbReference>
<dbReference type="EMBL" id="CP002659">
    <property type="protein sequence ID" value="AEC02969.1"/>
    <property type="molecule type" value="Genomic_DNA"/>
</dbReference>
<reference evidence="8 9" key="2">
    <citation type="journal article" date="2012" name="Stand. Genomic Sci.">
        <title>Complete genome sequence of the termite hindgut bacterium Spirochaeta coccoides type strain (SPN1(T)), reclassification in the genus Sphaerochaeta as Sphaerochaeta coccoides comb. nov. and emendations of the family Spirochaetaceae and the genus Sphaerochaeta.</title>
        <authorList>
            <person name="Abt B."/>
            <person name="Han C."/>
            <person name="Scheuner C."/>
            <person name="Lu M."/>
            <person name="Lapidus A."/>
            <person name="Nolan M."/>
            <person name="Lucas S."/>
            <person name="Hammon N."/>
            <person name="Deshpande S."/>
            <person name="Cheng J.F."/>
            <person name="Tapia R."/>
            <person name="Goodwin L.A."/>
            <person name="Pitluck S."/>
            <person name="Liolios K."/>
            <person name="Pagani I."/>
            <person name="Ivanova N."/>
            <person name="Mavromatis K."/>
            <person name="Mikhailova N."/>
            <person name="Huntemann M."/>
            <person name="Pati A."/>
            <person name="Chen A."/>
            <person name="Palaniappan K."/>
            <person name="Land M."/>
            <person name="Hauser L."/>
            <person name="Brambilla E.M."/>
            <person name="Rohde M."/>
            <person name="Spring S."/>
            <person name="Gronow S."/>
            <person name="Goker M."/>
            <person name="Woyke T."/>
            <person name="Bristow J."/>
            <person name="Eisen J.A."/>
            <person name="Markowitz V."/>
            <person name="Hugenholtz P."/>
            <person name="Kyrpides N.C."/>
            <person name="Klenk H.P."/>
            <person name="Detter J.C."/>
        </authorList>
    </citation>
    <scope>NUCLEOTIDE SEQUENCE [LARGE SCALE GENOMIC DNA]</scope>
    <source>
        <strain evidence="9">ATCC BAA-1237 / DSM 17374 / SPN1</strain>
    </source>
</reference>
<dbReference type="GO" id="GO:0006526">
    <property type="term" value="P:L-arginine biosynthetic process"/>
    <property type="evidence" value="ECO:0007669"/>
    <property type="project" value="UniProtKB-ARBA"/>
</dbReference>
<dbReference type="EC" id="2.6.1.11" evidence="8"/>
<reference evidence="9" key="1">
    <citation type="submission" date="2011-04" db="EMBL/GenBank/DDBJ databases">
        <title>The complete genome of Spirochaeta coccoides DSM 17374.</title>
        <authorList>
            <person name="Lucas S."/>
            <person name="Copeland A."/>
            <person name="Lapidus A."/>
            <person name="Bruce D."/>
            <person name="Goodwin L."/>
            <person name="Pitluck S."/>
            <person name="Peters L."/>
            <person name="Kyrpides N."/>
            <person name="Mavromatis K."/>
            <person name="Pagani I."/>
            <person name="Ivanova N."/>
            <person name="Ovchinnikova G."/>
            <person name="Lu M."/>
            <person name="Detter J.C."/>
            <person name="Tapia R."/>
            <person name="Han C."/>
            <person name="Land M."/>
            <person name="Hauser L."/>
            <person name="Markowitz V."/>
            <person name="Cheng J.-F."/>
            <person name="Hugenholtz P."/>
            <person name="Woyke T."/>
            <person name="Wu D."/>
            <person name="Spring S."/>
            <person name="Schroeder M."/>
            <person name="Brambilla E."/>
            <person name="Klenk H.-P."/>
            <person name="Eisen J.A."/>
        </authorList>
    </citation>
    <scope>NUCLEOTIDE SEQUENCE [LARGE SCALE GENOMIC DNA]</scope>
    <source>
        <strain evidence="9">ATCC BAA-1237 / DSM 17374 / SPN1</strain>
    </source>
</reference>
<keyword evidence="2 8" id="KW-0032">Aminotransferase</keyword>
<gene>
    <name evidence="8" type="ordered locus">Spico_1771</name>
</gene>
<keyword evidence="3" id="KW-0028">Amino-acid biosynthesis</keyword>